<dbReference type="SMART" id="SM00913">
    <property type="entry name" value="IBN_N"/>
    <property type="match status" value="1"/>
</dbReference>
<dbReference type="GO" id="GO:0006606">
    <property type="term" value="P:protein import into nucleus"/>
    <property type="evidence" value="ECO:0007669"/>
    <property type="project" value="TreeGrafter"/>
</dbReference>
<comment type="caution">
    <text evidence="7">The sequence shown here is derived from an EMBL/GenBank/DDBJ whole genome shotgun (WGS) entry which is preliminary data.</text>
</comment>
<evidence type="ECO:0000256" key="1">
    <source>
        <dbReference type="ARBA" id="ARBA00004123"/>
    </source>
</evidence>
<protein>
    <recommendedName>
        <fullName evidence="6">Importin N-terminal domain-containing protein</fullName>
    </recommendedName>
</protein>
<evidence type="ECO:0000313" key="8">
    <source>
        <dbReference type="Proteomes" id="UP000636800"/>
    </source>
</evidence>
<dbReference type="InterPro" id="IPR016024">
    <property type="entry name" value="ARM-type_fold"/>
</dbReference>
<evidence type="ECO:0000313" key="7">
    <source>
        <dbReference type="EMBL" id="KAG0466448.1"/>
    </source>
</evidence>
<dbReference type="EMBL" id="JADCNL010000009">
    <property type="protein sequence ID" value="KAG0466448.1"/>
    <property type="molecule type" value="Genomic_DNA"/>
</dbReference>
<dbReference type="InterPro" id="IPR058669">
    <property type="entry name" value="TPR_IPO7/11-like"/>
</dbReference>
<evidence type="ECO:0000256" key="4">
    <source>
        <dbReference type="ARBA" id="ARBA00022927"/>
    </source>
</evidence>
<evidence type="ECO:0000256" key="3">
    <source>
        <dbReference type="ARBA" id="ARBA00022448"/>
    </source>
</evidence>
<dbReference type="AlphaFoldDB" id="A0A835UM20"/>
<keyword evidence="3" id="KW-0813">Transport</keyword>
<feature type="domain" description="Importin N-terminal" evidence="6">
    <location>
        <begin position="30"/>
        <end position="106"/>
    </location>
</feature>
<dbReference type="GO" id="GO:0005829">
    <property type="term" value="C:cytosol"/>
    <property type="evidence" value="ECO:0007669"/>
    <property type="project" value="TreeGrafter"/>
</dbReference>
<dbReference type="Pfam" id="PF25018">
    <property type="entry name" value="HEAT_IPO9_c"/>
    <property type="match status" value="1"/>
</dbReference>
<dbReference type="PROSITE" id="PS50166">
    <property type="entry name" value="IMPORTIN_B_NT"/>
    <property type="match status" value="1"/>
</dbReference>
<keyword evidence="8" id="KW-1185">Reference proteome</keyword>
<dbReference type="SUPFAM" id="SSF48371">
    <property type="entry name" value="ARM repeat"/>
    <property type="match status" value="1"/>
</dbReference>
<dbReference type="Pfam" id="PF25758">
    <property type="entry name" value="TPR_IPO11"/>
    <property type="match status" value="1"/>
</dbReference>
<evidence type="ECO:0000256" key="5">
    <source>
        <dbReference type="ARBA" id="ARBA00023242"/>
    </source>
</evidence>
<dbReference type="OrthoDB" id="10259843at2759"/>
<evidence type="ECO:0000259" key="6">
    <source>
        <dbReference type="PROSITE" id="PS50166"/>
    </source>
</evidence>
<dbReference type="PANTHER" id="PTHR10997:SF9">
    <property type="entry name" value="IMPORTIN-9"/>
    <property type="match status" value="1"/>
</dbReference>
<reference evidence="7 8" key="1">
    <citation type="journal article" date="2020" name="Nat. Food">
        <title>A phased Vanilla planifolia genome enables genetic improvement of flavour and production.</title>
        <authorList>
            <person name="Hasing T."/>
            <person name="Tang H."/>
            <person name="Brym M."/>
            <person name="Khazi F."/>
            <person name="Huang T."/>
            <person name="Chambers A.H."/>
        </authorList>
    </citation>
    <scope>NUCLEOTIDE SEQUENCE [LARGE SCALE GENOMIC DNA]</scope>
    <source>
        <tissue evidence="7">Leaf</tissue>
    </source>
</reference>
<dbReference type="FunFam" id="1.25.10.10:FF:000459">
    <property type="entry name" value="ARM repeat superfamily protein"/>
    <property type="match status" value="1"/>
</dbReference>
<dbReference type="Proteomes" id="UP000636800">
    <property type="component" value="Unassembled WGS sequence"/>
</dbReference>
<proteinExistence type="inferred from homology"/>
<keyword evidence="4" id="KW-0653">Protein transport</keyword>
<gene>
    <name evidence="7" type="ORF">HPP92_018028</name>
</gene>
<name>A0A835UM20_VANPL</name>
<comment type="subcellular location">
    <subcellularLocation>
        <location evidence="1">Nucleus</location>
    </subcellularLocation>
</comment>
<dbReference type="PANTHER" id="PTHR10997">
    <property type="entry name" value="IMPORTIN-7, 8, 11"/>
    <property type="match status" value="1"/>
</dbReference>
<dbReference type="InterPro" id="IPR011989">
    <property type="entry name" value="ARM-like"/>
</dbReference>
<keyword evidence="5" id="KW-0539">Nucleus</keyword>
<organism evidence="7 8">
    <name type="scientific">Vanilla planifolia</name>
    <name type="common">Vanilla</name>
    <dbReference type="NCBI Taxonomy" id="51239"/>
    <lineage>
        <taxon>Eukaryota</taxon>
        <taxon>Viridiplantae</taxon>
        <taxon>Streptophyta</taxon>
        <taxon>Embryophyta</taxon>
        <taxon>Tracheophyta</taxon>
        <taxon>Spermatophyta</taxon>
        <taxon>Magnoliopsida</taxon>
        <taxon>Liliopsida</taxon>
        <taxon>Asparagales</taxon>
        <taxon>Orchidaceae</taxon>
        <taxon>Vanilloideae</taxon>
        <taxon>Vanilleae</taxon>
        <taxon>Vanilla</taxon>
    </lineage>
</organism>
<dbReference type="InterPro" id="IPR001494">
    <property type="entry name" value="Importin-beta_N"/>
</dbReference>
<evidence type="ECO:0000256" key="2">
    <source>
        <dbReference type="ARBA" id="ARBA00007991"/>
    </source>
</evidence>
<dbReference type="GO" id="GO:0005635">
    <property type="term" value="C:nuclear envelope"/>
    <property type="evidence" value="ECO:0007669"/>
    <property type="project" value="TreeGrafter"/>
</dbReference>
<dbReference type="GO" id="GO:0031267">
    <property type="term" value="F:small GTPase binding"/>
    <property type="evidence" value="ECO:0007669"/>
    <property type="project" value="InterPro"/>
</dbReference>
<dbReference type="InterPro" id="IPR056840">
    <property type="entry name" value="HEAT_IPO9_central"/>
</dbReference>
<accession>A0A835UM20</accession>
<sequence>MAVPVDQDQKWLMDCLTATLDTSREVRSFAEASLHQASLQPGYGAALTRVTVNKNIPLGLRQISFSVFQHFIKQHWQEGEENFVYPVVGAEEKEIIHQLLLPSLDDSDRKIRTAISMAIVSVSQYDWPDGWPELLPFLLKLISEQANVTGVHGALKCLSLLSGELDDTLVPKLLPALYPYLHTIICSPHLYEKALRSKALLIVHSCISVLGSMSGVYKTETASLILPMVDSLIDQFSVILQPPLPSEDPDEWSIRMEVLKCLLQLVQNFPNLLVGKIPVILSSLWQTFVTSVDVYQNSSIHSNGDSYSGRFDSDGNQRSLDSFIIQMFETLLTIVGNSKLAKVIEGSMKELVYYTIAFLQMTEEQVHIWLLDANQYVADEDDITYSCRVSGSLLLEEMVNAYGEKAINSIVEAVRKRFSESLDEKVSGSASWWKLREASLFALTSISEQITETQIYYRNQGLQKINFGYLLEQMVAEDLRIDVHEFPFLHARIFSVVSYFSSLISYTAREQFLYSAAQAIALDVLVLVKLCLRLLPEIKVELVQPHIMQILLSLIDLLKQASDETLHLVLETLQAAVKAGHELSTSIEPVLAPIILDVWVQHVSDPFISIDALEVLEAIKDAPGCMHPLVSRVVPSIGPLLENPKHHPAALLAGSFDLLTMMIKDAPVDVVKTVFDKCFDSTIRVVLESDDHGEMQNATECLAAFVAGGKHELLSWTGDPSFMMKRLLSAASRLLDPSLESSGSLFVGSYILQLIFHFPSEMAVHIRELIAAVVRRMQSCEIAGLKCSLIVILARLVHFSSPDVSQFIILLLTIPAKDHENAFSYVMSEWTKLQVEIQGAYQIKVTTTALALLLASRHEAVAKLNVQGNLIKSNAGITTRSKAKLAPDQWTIVPLPAKIFSLLSDALVEIQEQVLDQDDNEENSDWEDVSESNGNGIHDLLYQSSVPSKIRPTVDHLDAMAKIFDEGENYSSEDDLVRADPINEIKLAEFLTRFFVNLHSEDRSLFDHLIRNLNQAQRIAVAKLAIENGMKPTMV</sequence>
<dbReference type="Gene3D" id="1.25.10.10">
    <property type="entry name" value="Leucine-rich Repeat Variant"/>
    <property type="match status" value="1"/>
</dbReference>
<comment type="similarity">
    <text evidence="2">Belongs to the importin beta family.</text>
</comment>
<dbReference type="Pfam" id="PF03810">
    <property type="entry name" value="IBN_N"/>
    <property type="match status" value="1"/>
</dbReference>